<sequence length="62" mass="7118">MPFVRIELSPGRTHDQKAEFVREVTKLTSEVLKCPIETVDVMFVEVDGANWAHAGKFYRLPK</sequence>
<dbReference type="EMBL" id="JAURTK010000017">
    <property type="protein sequence ID" value="MDP9651255.1"/>
    <property type="molecule type" value="Genomic_DNA"/>
</dbReference>
<evidence type="ECO:0000313" key="4">
    <source>
        <dbReference type="EMBL" id="MDP9651255.1"/>
    </source>
</evidence>
<protein>
    <submittedName>
        <fullName evidence="4">4-oxalocrotonate tautomerase</fullName>
        <ecNumber evidence="4">5.3.2.6</ecNumber>
    </submittedName>
</protein>
<dbReference type="NCBIfam" id="NF001966">
    <property type="entry name" value="PRK00745.1"/>
    <property type="match status" value="1"/>
</dbReference>
<name>A0AB73IMM5_9BURK</name>
<dbReference type="PANTHER" id="PTHR35530">
    <property type="entry name" value="TAUTOMERASE-RELATED"/>
    <property type="match status" value="1"/>
</dbReference>
<feature type="domain" description="4-oxalocrotonate tautomerase-like" evidence="3">
    <location>
        <begin position="2"/>
        <end position="56"/>
    </location>
</feature>
<evidence type="ECO:0000256" key="2">
    <source>
        <dbReference type="ARBA" id="ARBA00023235"/>
    </source>
</evidence>
<dbReference type="EC" id="5.3.2.6" evidence="4"/>
<organism evidence="4 5">
    <name type="scientific">Paraburkholderia caledonica</name>
    <dbReference type="NCBI Taxonomy" id="134536"/>
    <lineage>
        <taxon>Bacteria</taxon>
        <taxon>Pseudomonadati</taxon>
        <taxon>Pseudomonadota</taxon>
        <taxon>Betaproteobacteria</taxon>
        <taxon>Burkholderiales</taxon>
        <taxon>Burkholderiaceae</taxon>
        <taxon>Paraburkholderia</taxon>
    </lineage>
</organism>
<dbReference type="InterPro" id="IPR014347">
    <property type="entry name" value="Tautomerase/MIF_sf"/>
</dbReference>
<dbReference type="RefSeq" id="WP_392395909.1">
    <property type="nucleotide sequence ID" value="NZ_JAURTK010000017.1"/>
</dbReference>
<dbReference type="Gene3D" id="3.30.429.10">
    <property type="entry name" value="Macrophage Migration Inhibitory Factor"/>
    <property type="match status" value="1"/>
</dbReference>
<accession>A0AB73IMM5</accession>
<evidence type="ECO:0000259" key="3">
    <source>
        <dbReference type="Pfam" id="PF01361"/>
    </source>
</evidence>
<evidence type="ECO:0000313" key="5">
    <source>
        <dbReference type="Proteomes" id="UP001229486"/>
    </source>
</evidence>
<comment type="caution">
    <text evidence="4">The sequence shown here is derived from an EMBL/GenBank/DDBJ whole genome shotgun (WGS) entry which is preliminary data.</text>
</comment>
<dbReference type="PANTHER" id="PTHR35530:SF2">
    <property type="entry name" value="BSL4019 PROTEIN"/>
    <property type="match status" value="1"/>
</dbReference>
<gene>
    <name evidence="4" type="ORF">J2793_006730</name>
</gene>
<dbReference type="Pfam" id="PF01361">
    <property type="entry name" value="Tautomerase"/>
    <property type="match status" value="1"/>
</dbReference>
<proteinExistence type="inferred from homology"/>
<keyword evidence="2 4" id="KW-0413">Isomerase</keyword>
<comment type="similarity">
    <text evidence="1">Belongs to the 4-oxalocrotonate tautomerase family.</text>
</comment>
<dbReference type="GO" id="GO:0016853">
    <property type="term" value="F:isomerase activity"/>
    <property type="evidence" value="ECO:0007669"/>
    <property type="project" value="UniProtKB-KW"/>
</dbReference>
<dbReference type="Proteomes" id="UP001229486">
    <property type="component" value="Unassembled WGS sequence"/>
</dbReference>
<reference evidence="4" key="1">
    <citation type="submission" date="2023-07" db="EMBL/GenBank/DDBJ databases">
        <title>Sorghum-associated microbial communities from plants grown in Nebraska, USA.</title>
        <authorList>
            <person name="Schachtman D."/>
        </authorList>
    </citation>
    <scope>NUCLEOTIDE SEQUENCE</scope>
    <source>
        <strain evidence="4">DS1061</strain>
    </source>
</reference>
<dbReference type="AlphaFoldDB" id="A0AB73IMM5"/>
<dbReference type="SUPFAM" id="SSF55331">
    <property type="entry name" value="Tautomerase/MIF"/>
    <property type="match status" value="1"/>
</dbReference>
<evidence type="ECO:0000256" key="1">
    <source>
        <dbReference type="ARBA" id="ARBA00006723"/>
    </source>
</evidence>
<dbReference type="InterPro" id="IPR004370">
    <property type="entry name" value="4-OT-like_dom"/>
</dbReference>